<dbReference type="EMBL" id="FAXA01000372">
    <property type="protein sequence ID" value="CUV03195.1"/>
    <property type="molecule type" value="Genomic_DNA"/>
</dbReference>
<dbReference type="PANTHER" id="PTHR20941:SF1">
    <property type="entry name" value="FOLIC ACID SYNTHESIS PROTEIN FOL1"/>
    <property type="match status" value="1"/>
</dbReference>
<evidence type="ECO:0000256" key="4">
    <source>
        <dbReference type="ARBA" id="ARBA00012458"/>
    </source>
</evidence>
<dbReference type="GO" id="GO:0005829">
    <property type="term" value="C:cytosol"/>
    <property type="evidence" value="ECO:0007669"/>
    <property type="project" value="TreeGrafter"/>
</dbReference>
<organism evidence="10">
    <name type="scientific">hydrothermal vent metagenome</name>
    <dbReference type="NCBI Taxonomy" id="652676"/>
    <lineage>
        <taxon>unclassified sequences</taxon>
        <taxon>metagenomes</taxon>
        <taxon>ecological metagenomes</taxon>
    </lineage>
</organism>
<protein>
    <recommendedName>
        <fullName evidence="4">dihydropteroate synthase</fullName>
        <ecNumber evidence="4">2.5.1.15</ecNumber>
    </recommendedName>
</protein>
<dbReference type="GO" id="GO:0046654">
    <property type="term" value="P:tetrahydrofolate biosynthetic process"/>
    <property type="evidence" value="ECO:0007669"/>
    <property type="project" value="TreeGrafter"/>
</dbReference>
<evidence type="ECO:0000256" key="3">
    <source>
        <dbReference type="ARBA" id="ARBA00004763"/>
    </source>
</evidence>
<evidence type="ECO:0000256" key="7">
    <source>
        <dbReference type="ARBA" id="ARBA00022842"/>
    </source>
</evidence>
<dbReference type="GO" id="GO:0046656">
    <property type="term" value="P:folic acid biosynthetic process"/>
    <property type="evidence" value="ECO:0007669"/>
    <property type="project" value="UniProtKB-KW"/>
</dbReference>
<dbReference type="InterPro" id="IPR006390">
    <property type="entry name" value="DHP_synth_dom"/>
</dbReference>
<gene>
    <name evidence="10" type="ORF">MGWOODY_Clf465</name>
</gene>
<keyword evidence="5 10" id="KW-0808">Transferase</keyword>
<keyword evidence="8" id="KW-0289">Folate biosynthesis</keyword>
<dbReference type="PROSITE" id="PS50972">
    <property type="entry name" value="PTERIN_BINDING"/>
    <property type="match status" value="1"/>
</dbReference>
<proteinExistence type="predicted"/>
<dbReference type="GO" id="GO:0004156">
    <property type="term" value="F:dihydropteroate synthase activity"/>
    <property type="evidence" value="ECO:0007669"/>
    <property type="project" value="UniProtKB-EC"/>
</dbReference>
<keyword evidence="6" id="KW-0479">Metal-binding</keyword>
<evidence type="ECO:0000259" key="9">
    <source>
        <dbReference type="PROSITE" id="PS50972"/>
    </source>
</evidence>
<dbReference type="GO" id="GO:0046872">
    <property type="term" value="F:metal ion binding"/>
    <property type="evidence" value="ECO:0007669"/>
    <property type="project" value="UniProtKB-KW"/>
</dbReference>
<dbReference type="Gene3D" id="3.20.20.20">
    <property type="entry name" value="Dihydropteroate synthase-like"/>
    <property type="match status" value="1"/>
</dbReference>
<sequence>MIGIINLTPDSFSGDGLGGDVYGAVDLALRFQDEGADILDIGAESTRPGHKQVSLDEELARLMPALEAVAKRVDLPISVDTYKAAVARRAVDAGAVIINDIWGLKAEPELAEVAAETCAGLVLMHSQKGTKYQDLVPDLVSSLKDSVRIALEAGVPRDNIIVDPGIGFGKTPDQNLAVLARLDELKELDLPMLVGTSRKSTLGLLLDLPAEERVEATAATVSLAIAGGADLVRVHDVKEMVRVCRVTDAVVRGWRPEGWKAS</sequence>
<evidence type="ECO:0000256" key="2">
    <source>
        <dbReference type="ARBA" id="ARBA00001946"/>
    </source>
</evidence>
<dbReference type="CDD" id="cd00739">
    <property type="entry name" value="DHPS"/>
    <property type="match status" value="1"/>
</dbReference>
<dbReference type="EC" id="2.5.1.15" evidence="4"/>
<dbReference type="SUPFAM" id="SSF51717">
    <property type="entry name" value="Dihydropteroate synthetase-like"/>
    <property type="match status" value="1"/>
</dbReference>
<comment type="cofactor">
    <cofactor evidence="2">
        <name>Mg(2+)</name>
        <dbReference type="ChEBI" id="CHEBI:18420"/>
    </cofactor>
</comment>
<dbReference type="InterPro" id="IPR011005">
    <property type="entry name" value="Dihydropteroate_synth-like_sf"/>
</dbReference>
<comment type="catalytic activity">
    <reaction evidence="1">
        <text>(7,8-dihydropterin-6-yl)methyl diphosphate + 4-aminobenzoate = 7,8-dihydropteroate + diphosphate</text>
        <dbReference type="Rhea" id="RHEA:19949"/>
        <dbReference type="ChEBI" id="CHEBI:17836"/>
        <dbReference type="ChEBI" id="CHEBI:17839"/>
        <dbReference type="ChEBI" id="CHEBI:33019"/>
        <dbReference type="ChEBI" id="CHEBI:72950"/>
        <dbReference type="EC" id="2.5.1.15"/>
    </reaction>
</comment>
<dbReference type="PANTHER" id="PTHR20941">
    <property type="entry name" value="FOLATE SYNTHESIS PROTEINS"/>
    <property type="match status" value="1"/>
</dbReference>
<keyword evidence="7" id="KW-0460">Magnesium</keyword>
<feature type="domain" description="Pterin-binding" evidence="9">
    <location>
        <begin position="1"/>
        <end position="245"/>
    </location>
</feature>
<dbReference type="NCBIfam" id="TIGR01496">
    <property type="entry name" value="DHPS"/>
    <property type="match status" value="1"/>
</dbReference>
<dbReference type="Pfam" id="PF00809">
    <property type="entry name" value="Pterin_bind"/>
    <property type="match status" value="1"/>
</dbReference>
<evidence type="ECO:0000313" key="10">
    <source>
        <dbReference type="EMBL" id="CUV03195.1"/>
    </source>
</evidence>
<reference evidence="10" key="1">
    <citation type="submission" date="2015-10" db="EMBL/GenBank/DDBJ databases">
        <authorList>
            <person name="Gilbert D.G."/>
        </authorList>
    </citation>
    <scope>NUCLEOTIDE SEQUENCE</scope>
</reference>
<dbReference type="InterPro" id="IPR045031">
    <property type="entry name" value="DHP_synth-like"/>
</dbReference>
<dbReference type="FunFam" id="3.20.20.20:FF:000006">
    <property type="entry name" value="Dihydropteroate synthase"/>
    <property type="match status" value="1"/>
</dbReference>
<dbReference type="PROSITE" id="PS00793">
    <property type="entry name" value="DHPS_2"/>
    <property type="match status" value="1"/>
</dbReference>
<comment type="pathway">
    <text evidence="3">Cofactor biosynthesis; tetrahydrofolate biosynthesis; 7,8-dihydrofolate from 2-amino-4-hydroxy-6-hydroxymethyl-7,8-dihydropteridine diphosphate and 4-aminobenzoate: step 1/2.</text>
</comment>
<evidence type="ECO:0000256" key="8">
    <source>
        <dbReference type="ARBA" id="ARBA00022909"/>
    </source>
</evidence>
<dbReference type="InterPro" id="IPR000489">
    <property type="entry name" value="Pterin-binding_dom"/>
</dbReference>
<evidence type="ECO:0000256" key="1">
    <source>
        <dbReference type="ARBA" id="ARBA00000012"/>
    </source>
</evidence>
<dbReference type="AlphaFoldDB" id="A0A160VCD1"/>
<evidence type="ECO:0000256" key="6">
    <source>
        <dbReference type="ARBA" id="ARBA00022723"/>
    </source>
</evidence>
<accession>A0A160VCD1</accession>
<name>A0A160VCD1_9ZZZZ</name>
<evidence type="ECO:0000256" key="5">
    <source>
        <dbReference type="ARBA" id="ARBA00022679"/>
    </source>
</evidence>